<dbReference type="OrthoDB" id="4328840at2"/>
<feature type="transmembrane region" description="Helical" evidence="1">
    <location>
        <begin position="30"/>
        <end position="50"/>
    </location>
</feature>
<feature type="transmembrane region" description="Helical" evidence="1">
    <location>
        <begin position="180"/>
        <end position="200"/>
    </location>
</feature>
<comment type="caution">
    <text evidence="2">The sequence shown here is derived from an EMBL/GenBank/DDBJ whole genome shotgun (WGS) entry which is preliminary data.</text>
</comment>
<keyword evidence="1" id="KW-1133">Transmembrane helix</keyword>
<feature type="transmembrane region" description="Helical" evidence="1">
    <location>
        <begin position="6"/>
        <end position="23"/>
    </location>
</feature>
<keyword evidence="1" id="KW-0472">Membrane</keyword>
<gene>
    <name evidence="2" type="ORF">FGF04_03925</name>
</gene>
<dbReference type="Proteomes" id="UP000324965">
    <property type="component" value="Unassembled WGS sequence"/>
</dbReference>
<sequence>MDLVFYVPGVILLVTAVLNLPGMRGYWRDPLMAASFCVLLIGAVVCILSAPPTIAVVNALTGIANFSAPLVYSGMSALSACYLVLMIAWRGGEPGRVARSSGLVIRVYALVVVGIVVLFGLADAPVERTRDLDTYYAGTPYMREMILLYLVAHTAATAALACMCLSWLRKVRDLTRTGLALIAVGVLFDLSYQIAKYLAIGARWQGHDWDFLSTSVSPPLVAVAGVTVAAGFALPRVGPTAAANFRAWRRSRLLRPLWLEMRDLRTPVADTHWWDLPVVRLVQQEIAILDGILVCSPYLDNEVGRTACSALRAQTALPAPAPGAPYPHPSSGGRRVPDHAEIVAEAAMLAVARTRVSAGPDAERPSDVGRLRSVAQPHLMVALARALSSSPLVAEARQRATRQRTPDA</sequence>
<keyword evidence="1" id="KW-0812">Transmembrane</keyword>
<feature type="transmembrane region" description="Helical" evidence="1">
    <location>
        <begin position="146"/>
        <end position="168"/>
    </location>
</feature>
<keyword evidence="3" id="KW-1185">Reference proteome</keyword>
<proteinExistence type="predicted"/>
<protein>
    <submittedName>
        <fullName evidence="2">Uncharacterized protein</fullName>
    </submittedName>
</protein>
<evidence type="ECO:0000256" key="1">
    <source>
        <dbReference type="SAM" id="Phobius"/>
    </source>
</evidence>
<feature type="transmembrane region" description="Helical" evidence="1">
    <location>
        <begin position="103"/>
        <end position="126"/>
    </location>
</feature>
<feature type="transmembrane region" description="Helical" evidence="1">
    <location>
        <begin position="220"/>
        <end position="245"/>
    </location>
</feature>
<organism evidence="2 3">
    <name type="scientific">Streptomyces apricus</name>
    <dbReference type="NCBI Taxonomy" id="1828112"/>
    <lineage>
        <taxon>Bacteria</taxon>
        <taxon>Bacillati</taxon>
        <taxon>Actinomycetota</taxon>
        <taxon>Actinomycetes</taxon>
        <taxon>Kitasatosporales</taxon>
        <taxon>Streptomycetaceae</taxon>
        <taxon>Streptomyces</taxon>
    </lineage>
</organism>
<evidence type="ECO:0000313" key="2">
    <source>
        <dbReference type="EMBL" id="KAA0942234.1"/>
    </source>
</evidence>
<evidence type="ECO:0000313" key="3">
    <source>
        <dbReference type="Proteomes" id="UP000324965"/>
    </source>
</evidence>
<accession>A0A5B0BJ63</accession>
<name>A0A5B0BJ63_9ACTN</name>
<reference evidence="2 3" key="1">
    <citation type="submission" date="2019-05" db="EMBL/GenBank/DDBJ databases">
        <authorList>
            <person name="Hariharan J."/>
            <person name="Choudoir M.J."/>
            <person name="Diebold P."/>
            <person name="Panke-Buisse K."/>
            <person name="Buckley D.H."/>
        </authorList>
    </citation>
    <scope>NUCLEOTIDE SEQUENCE [LARGE SCALE GENOMIC DNA]</scope>
    <source>
        <strain evidence="2 3">SUN51</strain>
    </source>
</reference>
<feature type="transmembrane region" description="Helical" evidence="1">
    <location>
        <begin position="70"/>
        <end position="91"/>
    </location>
</feature>
<dbReference type="AlphaFoldDB" id="A0A5B0BJ63"/>
<dbReference type="EMBL" id="VDFC01000010">
    <property type="protein sequence ID" value="KAA0942234.1"/>
    <property type="molecule type" value="Genomic_DNA"/>
</dbReference>
<dbReference type="RefSeq" id="WP_149509788.1">
    <property type="nucleotide sequence ID" value="NZ_VDFC01000010.1"/>
</dbReference>